<gene>
    <name evidence="1" type="ORF">H8923_06140</name>
</gene>
<organism evidence="1 2">
    <name type="scientific">Romboutsia faecis</name>
    <dbReference type="NCBI Taxonomy" id="2764597"/>
    <lineage>
        <taxon>Bacteria</taxon>
        <taxon>Bacillati</taxon>
        <taxon>Bacillota</taxon>
        <taxon>Clostridia</taxon>
        <taxon>Peptostreptococcales</taxon>
        <taxon>Peptostreptococcaceae</taxon>
        <taxon>Romboutsia</taxon>
    </lineage>
</organism>
<dbReference type="EMBL" id="JACRWE010000002">
    <property type="protein sequence ID" value="MBC5996336.1"/>
    <property type="molecule type" value="Genomic_DNA"/>
</dbReference>
<evidence type="ECO:0000313" key="1">
    <source>
        <dbReference type="EMBL" id="MBC5996336.1"/>
    </source>
</evidence>
<name>A0ABR7JP18_9FIRM</name>
<reference evidence="1 2" key="1">
    <citation type="submission" date="2020-08" db="EMBL/GenBank/DDBJ databases">
        <authorList>
            <person name="Liu C."/>
            <person name="Sun Q."/>
        </authorList>
    </citation>
    <scope>NUCLEOTIDE SEQUENCE [LARGE SCALE GENOMIC DNA]</scope>
    <source>
        <strain evidence="1 2">NSJ-18</strain>
    </source>
</reference>
<sequence length="167" mass="19542">MLVDSIKVNVNKKDAMKKIFTKTPLISKIIQFNNKAQDIHLEYIEFKVLTYQIISKKGSINFFRNNSKTFNITMIVNTYSGYSESVDDAPNTVKRYIPKSCIKKSKVDEYQIIEEVKNQIFKFLGKKYKSDLLENMNIQNIKLIEVKSIYKPYWVANYNGKNIFVDA</sequence>
<keyword evidence="2" id="KW-1185">Reference proteome</keyword>
<accession>A0ABR7JP18</accession>
<dbReference type="Proteomes" id="UP000609849">
    <property type="component" value="Unassembled WGS sequence"/>
</dbReference>
<evidence type="ECO:0000313" key="2">
    <source>
        <dbReference type="Proteomes" id="UP000609849"/>
    </source>
</evidence>
<protein>
    <submittedName>
        <fullName evidence="1">Uncharacterized protein</fullName>
    </submittedName>
</protein>
<proteinExistence type="predicted"/>
<dbReference type="RefSeq" id="WP_153972034.1">
    <property type="nucleotide sequence ID" value="NZ_JACRWE010000002.1"/>
</dbReference>
<comment type="caution">
    <text evidence="1">The sequence shown here is derived from an EMBL/GenBank/DDBJ whole genome shotgun (WGS) entry which is preliminary data.</text>
</comment>